<name>A0A5S4X6F3_9BRAD</name>
<dbReference type="OrthoDB" id="3174593at2"/>
<organism evidence="3 4">
    <name type="scientific">Bradyrhizobium cytisi</name>
    <dbReference type="NCBI Taxonomy" id="515489"/>
    <lineage>
        <taxon>Bacteria</taxon>
        <taxon>Pseudomonadati</taxon>
        <taxon>Pseudomonadota</taxon>
        <taxon>Alphaproteobacteria</taxon>
        <taxon>Hyphomicrobiales</taxon>
        <taxon>Nitrobacteraceae</taxon>
        <taxon>Bradyrhizobium</taxon>
    </lineage>
</organism>
<dbReference type="GO" id="GO:0003677">
    <property type="term" value="F:DNA binding"/>
    <property type="evidence" value="ECO:0007669"/>
    <property type="project" value="UniProtKB-KW"/>
</dbReference>
<evidence type="ECO:0000313" key="3">
    <source>
        <dbReference type="EMBL" id="TYL88677.1"/>
    </source>
</evidence>
<keyword evidence="4" id="KW-1185">Reference proteome</keyword>
<dbReference type="SUPFAM" id="SSF47413">
    <property type="entry name" value="lambda repressor-like DNA-binding domains"/>
    <property type="match status" value="1"/>
</dbReference>
<dbReference type="PANTHER" id="PTHR36924">
    <property type="entry name" value="ANTITOXIN HIGA-1"/>
    <property type="match status" value="1"/>
</dbReference>
<dbReference type="Proteomes" id="UP000324853">
    <property type="component" value="Unassembled WGS sequence"/>
</dbReference>
<sequence>MMAHVTKRNPDRCPTHPGALLREDVIPATGKTKAEIAQLLGISRQHLYDILRERKPVSPGVAVRLGKLFGDGAGVWVRMQAAYDTWHAEREEDVSGIPTLRPRAA</sequence>
<dbReference type="NCBIfam" id="TIGR02607">
    <property type="entry name" value="antidote_HigA"/>
    <property type="match status" value="1"/>
</dbReference>
<dbReference type="Pfam" id="PF01381">
    <property type="entry name" value="HTH_3"/>
    <property type="match status" value="1"/>
</dbReference>
<dbReference type="AlphaFoldDB" id="A0A5S4X6F3"/>
<gene>
    <name evidence="3" type="ORF">FXB38_01225</name>
</gene>
<comment type="caution">
    <text evidence="3">The sequence shown here is derived from an EMBL/GenBank/DDBJ whole genome shotgun (WGS) entry which is preliminary data.</text>
</comment>
<dbReference type="EMBL" id="VSSR01000002">
    <property type="protein sequence ID" value="TYL88677.1"/>
    <property type="molecule type" value="Genomic_DNA"/>
</dbReference>
<accession>A0A5S4X6F3</accession>
<dbReference type="CDD" id="cd00093">
    <property type="entry name" value="HTH_XRE"/>
    <property type="match status" value="1"/>
</dbReference>
<proteinExistence type="predicted"/>
<dbReference type="InterPro" id="IPR001387">
    <property type="entry name" value="Cro/C1-type_HTH"/>
</dbReference>
<reference evidence="3 4" key="1">
    <citation type="submission" date="2019-08" db="EMBL/GenBank/DDBJ databases">
        <title>Bradyrhizobium hipponensis sp. nov., a rhizobium isolated from a Lupinus angustifolius root nodule in Tunisia.</title>
        <authorList>
            <person name="Off K."/>
            <person name="Rejili M."/>
            <person name="Mars M."/>
            <person name="Brachmann A."/>
            <person name="Marin M."/>
        </authorList>
    </citation>
    <scope>NUCLEOTIDE SEQUENCE [LARGE SCALE GENOMIC DNA]</scope>
    <source>
        <strain evidence="3 4">CTAW11</strain>
    </source>
</reference>
<evidence type="ECO:0000313" key="4">
    <source>
        <dbReference type="Proteomes" id="UP000324853"/>
    </source>
</evidence>
<feature type="domain" description="HTH cro/C1-type" evidence="2">
    <location>
        <begin position="30"/>
        <end position="70"/>
    </location>
</feature>
<dbReference type="InterPro" id="IPR013430">
    <property type="entry name" value="Toxin_antidote_HigA"/>
</dbReference>
<evidence type="ECO:0000259" key="2">
    <source>
        <dbReference type="Pfam" id="PF01381"/>
    </source>
</evidence>
<evidence type="ECO:0000256" key="1">
    <source>
        <dbReference type="ARBA" id="ARBA00023125"/>
    </source>
</evidence>
<keyword evidence="1" id="KW-0238">DNA-binding</keyword>
<dbReference type="PANTHER" id="PTHR36924:SF1">
    <property type="entry name" value="ANTITOXIN HIGA-1"/>
    <property type="match status" value="1"/>
</dbReference>
<protein>
    <submittedName>
        <fullName evidence="3">HigA family addiction module antidote protein</fullName>
    </submittedName>
</protein>
<dbReference type="InterPro" id="IPR010982">
    <property type="entry name" value="Lambda_DNA-bd_dom_sf"/>
</dbReference>
<dbReference type="Gene3D" id="1.10.260.40">
    <property type="entry name" value="lambda repressor-like DNA-binding domains"/>
    <property type="match status" value="1"/>
</dbReference>